<dbReference type="Pfam" id="PF07516">
    <property type="entry name" value="SecA_SW"/>
    <property type="match status" value="1"/>
</dbReference>
<feature type="non-terminal residue" evidence="6">
    <location>
        <position position="1"/>
    </location>
</feature>
<reference evidence="6 7" key="1">
    <citation type="submission" date="2018-03" db="EMBL/GenBank/DDBJ databases">
        <title>Non-Typhoidal Salmonella genome sequencing and assembly.</title>
        <authorList>
            <person name="Matchawe C."/>
        </authorList>
    </citation>
    <scope>NUCLEOTIDE SEQUENCE [LARGE SCALE GENOMIC DNA]</scope>
    <source>
        <strain evidence="6 7">22sa</strain>
    </source>
</reference>
<dbReference type="SUPFAM" id="SSF81886">
    <property type="entry name" value="Helical scaffold and wing domains of SecA"/>
    <property type="match status" value="1"/>
</dbReference>
<evidence type="ECO:0000256" key="4">
    <source>
        <dbReference type="ARBA" id="ARBA00022833"/>
    </source>
</evidence>
<evidence type="ECO:0000256" key="2">
    <source>
        <dbReference type="ARBA" id="ARBA00022490"/>
    </source>
</evidence>
<name>A0A4Z0LHE8_SALET</name>
<dbReference type="GO" id="GO:0006886">
    <property type="term" value="P:intracellular protein transport"/>
    <property type="evidence" value="ECO:0007669"/>
    <property type="project" value="InterPro"/>
</dbReference>
<dbReference type="GO" id="GO:0043952">
    <property type="term" value="P:protein transport by the Sec complex"/>
    <property type="evidence" value="ECO:0007669"/>
    <property type="project" value="TreeGrafter"/>
</dbReference>
<evidence type="ECO:0000313" key="6">
    <source>
        <dbReference type="EMBL" id="TGD62606.1"/>
    </source>
</evidence>
<evidence type="ECO:0000313" key="7">
    <source>
        <dbReference type="Proteomes" id="UP000298196"/>
    </source>
</evidence>
<dbReference type="GO" id="GO:0017038">
    <property type="term" value="P:protein import"/>
    <property type="evidence" value="ECO:0007669"/>
    <property type="project" value="InterPro"/>
</dbReference>
<dbReference type="Pfam" id="PF02810">
    <property type="entry name" value="SEC-C"/>
    <property type="match status" value="1"/>
</dbReference>
<dbReference type="Gene3D" id="1.10.3060.10">
    <property type="entry name" value="Helical scaffold and wing domains of SecA"/>
    <property type="match status" value="1"/>
</dbReference>
<dbReference type="GO" id="GO:0005829">
    <property type="term" value="C:cytosol"/>
    <property type="evidence" value="ECO:0007669"/>
    <property type="project" value="TreeGrafter"/>
</dbReference>
<keyword evidence="7" id="KW-1185">Reference proteome</keyword>
<keyword evidence="3" id="KW-0479">Metal-binding</keyword>
<accession>A0A4Z0LHE8</accession>
<dbReference type="GO" id="GO:0031522">
    <property type="term" value="C:cell envelope Sec protein transport complex"/>
    <property type="evidence" value="ECO:0007669"/>
    <property type="project" value="TreeGrafter"/>
</dbReference>
<evidence type="ECO:0000256" key="3">
    <source>
        <dbReference type="ARBA" id="ARBA00022723"/>
    </source>
</evidence>
<dbReference type="GO" id="GO:0006605">
    <property type="term" value="P:protein targeting"/>
    <property type="evidence" value="ECO:0007669"/>
    <property type="project" value="InterPro"/>
</dbReference>
<protein>
    <submittedName>
        <fullName evidence="6">Preprotein translocase subunit SecA</fullName>
    </submittedName>
</protein>
<dbReference type="GO" id="GO:0046872">
    <property type="term" value="F:metal ion binding"/>
    <property type="evidence" value="ECO:0007669"/>
    <property type="project" value="UniProtKB-KW"/>
</dbReference>
<dbReference type="PANTHER" id="PTHR30612">
    <property type="entry name" value="SECA INNER MEMBRANE COMPONENT OF SEC PROTEIN SECRETION SYSTEM"/>
    <property type="match status" value="1"/>
</dbReference>
<sequence length="218" mass="25432">WQATLPADKPAQAREEMWDLPGWQERLKTDFDLELPIAEWLDKEPELHEETLRERILAQSIEVYQRKEEVVGAEMMRHFEKGVMLQTLDSLWKEHLAAMDYLRQGIHLRGYAQKDPKQEYKRESFARFAAMLESLKYEVISTLSKVQVRMPEEVEAMEMQRREEAERLAQMQQLSHQDDDTAVAADLAAQTGERKIGRNDPCPCGSGKKYKQCHGRLS</sequence>
<dbReference type="InterPro" id="IPR011116">
    <property type="entry name" value="SecA_Wing/Scaffold"/>
</dbReference>
<keyword evidence="2" id="KW-0963">Cytoplasm</keyword>
<comment type="cofactor">
    <cofactor evidence="1">
        <name>Zn(2+)</name>
        <dbReference type="ChEBI" id="CHEBI:29105"/>
    </cofactor>
</comment>
<dbReference type="PANTHER" id="PTHR30612:SF0">
    <property type="entry name" value="CHLOROPLAST PROTEIN-TRANSPORTING ATPASE"/>
    <property type="match status" value="1"/>
</dbReference>
<keyword evidence="4" id="KW-0862">Zinc</keyword>
<dbReference type="GO" id="GO:0005886">
    <property type="term" value="C:plasma membrane"/>
    <property type="evidence" value="ECO:0007669"/>
    <property type="project" value="TreeGrafter"/>
</dbReference>
<dbReference type="InterPro" id="IPR000185">
    <property type="entry name" value="SecA"/>
</dbReference>
<evidence type="ECO:0000259" key="5">
    <source>
        <dbReference type="Pfam" id="PF07516"/>
    </source>
</evidence>
<proteinExistence type="predicted"/>
<comment type="caution">
    <text evidence="6">The sequence shown here is derived from an EMBL/GenBank/DDBJ whole genome shotgun (WGS) entry which is preliminary data.</text>
</comment>
<dbReference type="EMBL" id="PYKI01001871">
    <property type="protein sequence ID" value="TGD62606.1"/>
    <property type="molecule type" value="Genomic_DNA"/>
</dbReference>
<dbReference type="AlphaFoldDB" id="A0A4Z0LHE8"/>
<dbReference type="Proteomes" id="UP000298196">
    <property type="component" value="Unassembled WGS sequence"/>
</dbReference>
<dbReference type="InterPro" id="IPR036266">
    <property type="entry name" value="SecA_Wing/Scaffold_sf"/>
</dbReference>
<dbReference type="GO" id="GO:0005524">
    <property type="term" value="F:ATP binding"/>
    <property type="evidence" value="ECO:0007669"/>
    <property type="project" value="InterPro"/>
</dbReference>
<evidence type="ECO:0000256" key="1">
    <source>
        <dbReference type="ARBA" id="ARBA00001947"/>
    </source>
</evidence>
<gene>
    <name evidence="6" type="primary">secA</name>
    <name evidence="6" type="ORF">C9F07_18005</name>
</gene>
<organism evidence="6 7">
    <name type="scientific">Salmonella enterica subsp. enterica serovar Poona</name>
    <dbReference type="NCBI Taxonomy" id="436295"/>
    <lineage>
        <taxon>Bacteria</taxon>
        <taxon>Pseudomonadati</taxon>
        <taxon>Pseudomonadota</taxon>
        <taxon>Gammaproteobacteria</taxon>
        <taxon>Enterobacterales</taxon>
        <taxon>Enterobacteriaceae</taxon>
        <taxon>Salmonella</taxon>
    </lineage>
</organism>
<feature type="domain" description="SecA Wing/Scaffold" evidence="5">
    <location>
        <begin position="9"/>
        <end position="147"/>
    </location>
</feature>
<dbReference type="InterPro" id="IPR004027">
    <property type="entry name" value="SEC_C_motif"/>
</dbReference>